<dbReference type="GO" id="GO:0008270">
    <property type="term" value="F:zinc ion binding"/>
    <property type="evidence" value="ECO:0007669"/>
    <property type="project" value="UniProtKB-KW"/>
</dbReference>
<gene>
    <name evidence="8" type="ORF">MIND_00577000</name>
</gene>
<dbReference type="InterPro" id="IPR052035">
    <property type="entry name" value="ZnF_BED_domain_contain"/>
</dbReference>
<sequence>MSTSRGKSGAKARTGARQPPITAALLGALHYGPEIRNLAALLKSLPSSIPLGTAHDFSSHELRQEAVMELGCEKSVVNQDLEWSFGSRVDGKLIEFQSRGPGLEAVTVVLRQYITGPAGQNVVLIKWVDDLTAAAQDAIERCGAQKRKRKSTAARQRMEEDEDEENVDKRQRLDTENDKQQREMVAEAAAKLTRQGSINHPFDDLIDIPPPQRSKRGRAADPTLEELTIPCETKSLNPKTGKPYKRFRCAGPGCHESWAEPRQAGRVFPHAAKCPYFSAEQRNMAAVANAKNALSNDVSSSDDDGGNATAKDENEAKAGMSKNPYFDPFRGLGEDERKKAIAKFQKKANLYLLEFLAVTGRALRHVDENSFKKLVKHLNPYHGLFSSTTMADYVHREAAKITMKNSTRLRTIGNLTMSYDGATVFGQSIYSGHVTTPKLRESFLMLADESSGDSHTGEHIKDILLGVIDDIGPLQFAALVSDDAGNTRVARELIAEKYPTIIALADAPHHLSNLVKDICKLAHFEEGIEKMRTVIGFFSTSTYAGTHLKALRVIMDITKGLVTVGKTRFGTMYWSGYALLRNLPAIHELIRLGVVRAEGSEEQSKLGFFRKVPLYNAFKLNLEQLVTILEPIARAIQCLEGSMTTLGDVWKFYVAITAVLQDNFAENALAIPDDVMDAIRRIVNARYQQLIGSTDAYLAGFFLDPQYVTSTVLKRSSGNLLVSSPTESSSATPGNQAAEDGDADLRRKMPAYAAVGTFLVNQLKAELKARPNLKSSKVFSPYADRKAVIAALRSQLEAFTRQRAPFNRRNAAWTRAYLYWRALLDDADASVLAYIALKIFSIMPTSMPEERTVSVFTKLSTKDRNRQDAKTTVALTQVRQEVCRRDGERKPAVQPHLNWRSVKAAFATAEAVEPALPPVASGSGSDLPVIDLSAENEPSPNIRVSEDGVNDAVAAGLHALNTRSLASDVLADIALLPSFESTRFEAEDSADISDAFFRDLLSDAPVAGAEKAVGSGVIGGKGKEKATPAAVFDDDIDDEVF</sequence>
<evidence type="ECO:0000313" key="8">
    <source>
        <dbReference type="EMBL" id="KAF7303480.1"/>
    </source>
</evidence>
<dbReference type="InterPro" id="IPR012337">
    <property type="entry name" value="RNaseH-like_sf"/>
</dbReference>
<feature type="compositionally biased region" description="Acidic residues" evidence="6">
    <location>
        <begin position="1032"/>
        <end position="1041"/>
    </location>
</feature>
<dbReference type="AlphaFoldDB" id="A0A8H6SR20"/>
<dbReference type="PANTHER" id="PTHR46481">
    <property type="entry name" value="ZINC FINGER BED DOMAIN-CONTAINING PROTEIN 4"/>
    <property type="match status" value="1"/>
</dbReference>
<evidence type="ECO:0000256" key="6">
    <source>
        <dbReference type="SAM" id="MobiDB-lite"/>
    </source>
</evidence>
<comment type="caution">
    <text evidence="8">The sequence shown here is derived from an EMBL/GenBank/DDBJ whole genome shotgun (WGS) entry which is preliminary data.</text>
</comment>
<dbReference type="RefSeq" id="XP_037220452.1">
    <property type="nucleotide sequence ID" value="XM_037362531.1"/>
</dbReference>
<keyword evidence="3" id="KW-0863">Zinc-finger</keyword>
<proteinExistence type="predicted"/>
<dbReference type="SUPFAM" id="SSF53098">
    <property type="entry name" value="Ribonuclease H-like"/>
    <property type="match status" value="1"/>
</dbReference>
<dbReference type="GO" id="GO:0005634">
    <property type="term" value="C:nucleus"/>
    <property type="evidence" value="ECO:0007669"/>
    <property type="project" value="UniProtKB-SubCell"/>
</dbReference>
<accession>A0A8H6SR20</accession>
<evidence type="ECO:0000256" key="2">
    <source>
        <dbReference type="ARBA" id="ARBA00022723"/>
    </source>
</evidence>
<feature type="region of interest" description="Disordered" evidence="6">
    <location>
        <begin position="143"/>
        <end position="182"/>
    </location>
</feature>
<dbReference type="PANTHER" id="PTHR46481:SF10">
    <property type="entry name" value="ZINC FINGER BED DOMAIN-CONTAINING PROTEIN 39"/>
    <property type="match status" value="1"/>
</dbReference>
<keyword evidence="5" id="KW-0539">Nucleus</keyword>
<keyword evidence="2" id="KW-0479">Metal-binding</keyword>
<keyword evidence="9" id="KW-1185">Reference proteome</keyword>
<evidence type="ECO:0000313" key="9">
    <source>
        <dbReference type="Proteomes" id="UP000636479"/>
    </source>
</evidence>
<feature type="compositionally biased region" description="Basic and acidic residues" evidence="6">
    <location>
        <begin position="167"/>
        <end position="182"/>
    </location>
</feature>
<dbReference type="Proteomes" id="UP000636479">
    <property type="component" value="Unassembled WGS sequence"/>
</dbReference>
<organism evidence="8 9">
    <name type="scientific">Mycena indigotica</name>
    <dbReference type="NCBI Taxonomy" id="2126181"/>
    <lineage>
        <taxon>Eukaryota</taxon>
        <taxon>Fungi</taxon>
        <taxon>Dikarya</taxon>
        <taxon>Basidiomycota</taxon>
        <taxon>Agaricomycotina</taxon>
        <taxon>Agaricomycetes</taxon>
        <taxon>Agaricomycetidae</taxon>
        <taxon>Agaricales</taxon>
        <taxon>Marasmiineae</taxon>
        <taxon>Mycenaceae</taxon>
        <taxon>Mycena</taxon>
    </lineage>
</organism>
<evidence type="ECO:0000259" key="7">
    <source>
        <dbReference type="Pfam" id="PF04937"/>
    </source>
</evidence>
<evidence type="ECO:0000256" key="5">
    <source>
        <dbReference type="ARBA" id="ARBA00023242"/>
    </source>
</evidence>
<evidence type="ECO:0000256" key="1">
    <source>
        <dbReference type="ARBA" id="ARBA00004123"/>
    </source>
</evidence>
<comment type="subcellular location">
    <subcellularLocation>
        <location evidence="1">Nucleus</location>
    </subcellularLocation>
</comment>
<feature type="region of interest" description="Disordered" evidence="6">
    <location>
        <begin position="1017"/>
        <end position="1041"/>
    </location>
</feature>
<dbReference type="InterPro" id="IPR007021">
    <property type="entry name" value="DUF659"/>
</dbReference>
<name>A0A8H6SR20_9AGAR</name>
<reference evidence="8" key="1">
    <citation type="submission" date="2020-05" db="EMBL/GenBank/DDBJ databases">
        <title>Mycena genomes resolve the evolution of fungal bioluminescence.</title>
        <authorList>
            <person name="Tsai I.J."/>
        </authorList>
    </citation>
    <scope>NUCLEOTIDE SEQUENCE</scope>
    <source>
        <strain evidence="8">171206Taipei</strain>
    </source>
</reference>
<dbReference type="OrthoDB" id="3236755at2759"/>
<feature type="region of interest" description="Disordered" evidence="6">
    <location>
        <begin position="295"/>
        <end position="322"/>
    </location>
</feature>
<feature type="region of interest" description="Disordered" evidence="6">
    <location>
        <begin position="200"/>
        <end position="219"/>
    </location>
</feature>
<dbReference type="Pfam" id="PF04937">
    <property type="entry name" value="DUF659"/>
    <property type="match status" value="1"/>
</dbReference>
<keyword evidence="4" id="KW-0862">Zinc</keyword>
<protein>
    <submittedName>
        <fullName evidence="8">DUF659 domain-containing protein</fullName>
    </submittedName>
</protein>
<dbReference type="GeneID" id="59345047"/>
<feature type="domain" description="DUF659" evidence="7">
    <location>
        <begin position="436"/>
        <end position="534"/>
    </location>
</feature>
<evidence type="ECO:0000256" key="3">
    <source>
        <dbReference type="ARBA" id="ARBA00022771"/>
    </source>
</evidence>
<dbReference type="EMBL" id="JACAZF010000005">
    <property type="protein sequence ID" value="KAF7303480.1"/>
    <property type="molecule type" value="Genomic_DNA"/>
</dbReference>
<evidence type="ECO:0000256" key="4">
    <source>
        <dbReference type="ARBA" id="ARBA00022833"/>
    </source>
</evidence>